<dbReference type="PANTHER" id="PTHR46796:SF14">
    <property type="entry name" value="TRANSCRIPTIONAL REGULATORY PROTEIN"/>
    <property type="match status" value="1"/>
</dbReference>
<dbReference type="RefSeq" id="WP_311694011.1">
    <property type="nucleotide sequence ID" value="NZ_JAVRHL010000005.1"/>
</dbReference>
<comment type="caution">
    <text evidence="5">The sequence shown here is derived from an EMBL/GenBank/DDBJ whole genome shotgun (WGS) entry which is preliminary data.</text>
</comment>
<evidence type="ECO:0000256" key="2">
    <source>
        <dbReference type="ARBA" id="ARBA00023125"/>
    </source>
</evidence>
<dbReference type="SMART" id="SM00342">
    <property type="entry name" value="HTH_ARAC"/>
    <property type="match status" value="1"/>
</dbReference>
<dbReference type="Proteomes" id="UP001265259">
    <property type="component" value="Unassembled WGS sequence"/>
</dbReference>
<dbReference type="InterPro" id="IPR018060">
    <property type="entry name" value="HTH_AraC"/>
</dbReference>
<sequence>MRYSHDFTGVTEQIHCTLPVRWHLFETVLGVYWQAEGTAESRGYYVSANPRLSIFFGDVSSIEVQDAGSARPMARAMFVPAGMPLRTAFTKPLALSHLDIHIDAGWAVQFLSAAMPRASAIRLLEHPAECDDLGDLEAVARLLVTELGSPSRPDIYAQSLAGSLICGILDVGGRADDPASGRLTAAQMRKIAARFEAGGRHRMPIAEMAATVNLSESWFSRVFKATTGVTPHQWQLTQRIERARTMLSETTLSVTDIADQLGFSDQAHLTRAFRQEVGETPAAWRRRRLAA</sequence>
<keyword evidence="1" id="KW-0805">Transcription regulation</keyword>
<proteinExistence type="predicted"/>
<evidence type="ECO:0000256" key="1">
    <source>
        <dbReference type="ARBA" id="ARBA00023015"/>
    </source>
</evidence>
<dbReference type="InterPro" id="IPR009057">
    <property type="entry name" value="Homeodomain-like_sf"/>
</dbReference>
<dbReference type="InterPro" id="IPR050204">
    <property type="entry name" value="AraC_XylS_family_regulators"/>
</dbReference>
<dbReference type="Gene3D" id="1.10.10.60">
    <property type="entry name" value="Homeodomain-like"/>
    <property type="match status" value="2"/>
</dbReference>
<evidence type="ECO:0000313" key="6">
    <source>
        <dbReference type="Proteomes" id="UP001265259"/>
    </source>
</evidence>
<dbReference type="EMBL" id="JAVRHL010000005">
    <property type="protein sequence ID" value="MDT0684468.1"/>
    <property type="molecule type" value="Genomic_DNA"/>
</dbReference>
<keyword evidence="2" id="KW-0238">DNA-binding</keyword>
<feature type="domain" description="HTH araC/xylS-type" evidence="4">
    <location>
        <begin position="189"/>
        <end position="287"/>
    </location>
</feature>
<dbReference type="Pfam" id="PF12833">
    <property type="entry name" value="HTH_18"/>
    <property type="match status" value="1"/>
</dbReference>
<accession>A0ABU3DLA3</accession>
<dbReference type="InterPro" id="IPR018062">
    <property type="entry name" value="HTH_AraC-typ_CS"/>
</dbReference>
<keyword evidence="6" id="KW-1185">Reference proteome</keyword>
<dbReference type="PROSITE" id="PS00041">
    <property type="entry name" value="HTH_ARAC_FAMILY_1"/>
    <property type="match status" value="1"/>
</dbReference>
<gene>
    <name evidence="5" type="ORF">RM543_17435</name>
</gene>
<protein>
    <submittedName>
        <fullName evidence="5">AraC family transcriptional regulator</fullName>
    </submittedName>
</protein>
<dbReference type="PANTHER" id="PTHR46796">
    <property type="entry name" value="HTH-TYPE TRANSCRIPTIONAL ACTIVATOR RHAS-RELATED"/>
    <property type="match status" value="1"/>
</dbReference>
<evidence type="ECO:0000259" key="4">
    <source>
        <dbReference type="PROSITE" id="PS01124"/>
    </source>
</evidence>
<dbReference type="PROSITE" id="PS01124">
    <property type="entry name" value="HTH_ARAC_FAMILY_2"/>
    <property type="match status" value="1"/>
</dbReference>
<reference evidence="5 6" key="1">
    <citation type="submission" date="2023-09" db="EMBL/GenBank/DDBJ databases">
        <authorList>
            <person name="Rey-Velasco X."/>
        </authorList>
    </citation>
    <scope>NUCLEOTIDE SEQUENCE [LARGE SCALE GENOMIC DNA]</scope>
    <source>
        <strain evidence="5 6">F158</strain>
    </source>
</reference>
<evidence type="ECO:0000313" key="5">
    <source>
        <dbReference type="EMBL" id="MDT0684468.1"/>
    </source>
</evidence>
<organism evidence="5 6">
    <name type="scientific">Tropicimonas omnivorans</name>
    <dbReference type="NCBI Taxonomy" id="3075590"/>
    <lineage>
        <taxon>Bacteria</taxon>
        <taxon>Pseudomonadati</taxon>
        <taxon>Pseudomonadota</taxon>
        <taxon>Alphaproteobacteria</taxon>
        <taxon>Rhodobacterales</taxon>
        <taxon>Roseobacteraceae</taxon>
        <taxon>Tropicimonas</taxon>
    </lineage>
</organism>
<dbReference type="SUPFAM" id="SSF46689">
    <property type="entry name" value="Homeodomain-like"/>
    <property type="match status" value="2"/>
</dbReference>
<name>A0ABU3DLA3_9RHOB</name>
<evidence type="ECO:0000256" key="3">
    <source>
        <dbReference type="ARBA" id="ARBA00023163"/>
    </source>
</evidence>
<keyword evidence="3" id="KW-0804">Transcription</keyword>